<name>A0ABU6TVJ5_9FABA</name>
<reference evidence="2 3" key="1">
    <citation type="journal article" date="2023" name="Plants (Basel)">
        <title>Bridging the Gap: Combining Genomics and Transcriptomics Approaches to Understand Stylosanthes scabra, an Orphan Legume from the Brazilian Caatinga.</title>
        <authorList>
            <person name="Ferreira-Neto J.R.C."/>
            <person name="da Silva M.D."/>
            <person name="Binneck E."/>
            <person name="de Melo N.F."/>
            <person name="da Silva R.H."/>
            <person name="de Melo A.L.T.M."/>
            <person name="Pandolfi V."/>
            <person name="Bustamante F.O."/>
            <person name="Brasileiro-Vidal A.C."/>
            <person name="Benko-Iseppon A.M."/>
        </authorList>
    </citation>
    <scope>NUCLEOTIDE SEQUENCE [LARGE SCALE GENOMIC DNA]</scope>
    <source>
        <tissue evidence="2">Leaves</tissue>
    </source>
</reference>
<accession>A0ABU6TVJ5</accession>
<dbReference type="Proteomes" id="UP001341840">
    <property type="component" value="Unassembled WGS sequence"/>
</dbReference>
<proteinExistence type="predicted"/>
<comment type="caution">
    <text evidence="2">The sequence shown here is derived from an EMBL/GenBank/DDBJ whole genome shotgun (WGS) entry which is preliminary data.</text>
</comment>
<organism evidence="2 3">
    <name type="scientific">Stylosanthes scabra</name>
    <dbReference type="NCBI Taxonomy" id="79078"/>
    <lineage>
        <taxon>Eukaryota</taxon>
        <taxon>Viridiplantae</taxon>
        <taxon>Streptophyta</taxon>
        <taxon>Embryophyta</taxon>
        <taxon>Tracheophyta</taxon>
        <taxon>Spermatophyta</taxon>
        <taxon>Magnoliopsida</taxon>
        <taxon>eudicotyledons</taxon>
        <taxon>Gunneridae</taxon>
        <taxon>Pentapetalae</taxon>
        <taxon>rosids</taxon>
        <taxon>fabids</taxon>
        <taxon>Fabales</taxon>
        <taxon>Fabaceae</taxon>
        <taxon>Papilionoideae</taxon>
        <taxon>50 kb inversion clade</taxon>
        <taxon>dalbergioids sensu lato</taxon>
        <taxon>Dalbergieae</taxon>
        <taxon>Pterocarpus clade</taxon>
        <taxon>Stylosanthes</taxon>
    </lineage>
</organism>
<evidence type="ECO:0000313" key="3">
    <source>
        <dbReference type="Proteomes" id="UP001341840"/>
    </source>
</evidence>
<protein>
    <submittedName>
        <fullName evidence="2">Uncharacterized protein</fullName>
    </submittedName>
</protein>
<dbReference type="EMBL" id="JASCZI010092913">
    <property type="protein sequence ID" value="MED6152917.1"/>
    <property type="molecule type" value="Genomic_DNA"/>
</dbReference>
<sequence>MFLSSSCLKRAHQPPLLSVSMRGWLNEACNKLDMSAPLFRGLRATSHGHEIHRYLVSLVLPGSSNALVVTGRIAADPNESLEDVARAGLRNILRNTNNYINDYNYITVQRWKEKYKELSEEFATLEAAHHVLTMTHEALQAELPESTMQHPTGSRSNMRGWRRV</sequence>
<keyword evidence="3" id="KW-1185">Reference proteome</keyword>
<feature type="compositionally biased region" description="Polar residues" evidence="1">
    <location>
        <begin position="146"/>
        <end position="157"/>
    </location>
</feature>
<gene>
    <name evidence="2" type="ORF">PIB30_096488</name>
</gene>
<feature type="region of interest" description="Disordered" evidence="1">
    <location>
        <begin position="145"/>
        <end position="164"/>
    </location>
</feature>
<evidence type="ECO:0000256" key="1">
    <source>
        <dbReference type="SAM" id="MobiDB-lite"/>
    </source>
</evidence>
<evidence type="ECO:0000313" key="2">
    <source>
        <dbReference type="EMBL" id="MED6152917.1"/>
    </source>
</evidence>